<protein>
    <recommendedName>
        <fullName evidence="1">Dynein heavy chain linker domain-containing protein</fullName>
    </recommendedName>
</protein>
<dbReference type="Pfam" id="PF08393">
    <property type="entry name" value="DHC_N2"/>
    <property type="match status" value="1"/>
</dbReference>
<evidence type="ECO:0000313" key="2">
    <source>
        <dbReference type="EMBL" id="CAI9593491.1"/>
    </source>
</evidence>
<feature type="domain" description="Dynein heavy chain linker" evidence="1">
    <location>
        <begin position="3"/>
        <end position="294"/>
    </location>
</feature>
<dbReference type="Gene3D" id="1.20.140.100">
    <property type="entry name" value="Dynein heavy chain, N-terminal domain 2"/>
    <property type="match status" value="1"/>
</dbReference>
<evidence type="ECO:0000259" key="1">
    <source>
        <dbReference type="Pfam" id="PF08393"/>
    </source>
</evidence>
<accession>A0ABN9FD41</accession>
<evidence type="ECO:0000313" key="3">
    <source>
        <dbReference type="Proteomes" id="UP001162483"/>
    </source>
</evidence>
<dbReference type="EMBL" id="CATNWA010016533">
    <property type="protein sequence ID" value="CAI9593491.1"/>
    <property type="molecule type" value="Genomic_DNA"/>
</dbReference>
<comment type="caution">
    <text evidence="2">The sequence shown here is derived from an EMBL/GenBank/DDBJ whole genome shotgun (WGS) entry which is preliminary data.</text>
</comment>
<dbReference type="InterPro" id="IPR042228">
    <property type="entry name" value="Dynein_linker_3"/>
</dbReference>
<feature type="non-terminal residue" evidence="2">
    <location>
        <position position="297"/>
    </location>
</feature>
<reference evidence="2" key="1">
    <citation type="submission" date="2023-05" db="EMBL/GenBank/DDBJ databases">
        <authorList>
            <person name="Stuckert A."/>
        </authorList>
    </citation>
    <scope>NUCLEOTIDE SEQUENCE</scope>
</reference>
<dbReference type="InterPro" id="IPR042222">
    <property type="entry name" value="Dynein_2_N"/>
</dbReference>
<proteinExistence type="predicted"/>
<dbReference type="InterPro" id="IPR013602">
    <property type="entry name" value="Dynein_heavy_linker"/>
</dbReference>
<sequence>MSVKLQAEIDKYKLVVPVLKYVRGEHLSQDHWLDLFRLLGLPKGTTLEKLLFGDLLKVSDMIISKASELKDLNSRAQGEITIREALRELDIWGTGAVFTLTDYEDSHKQMIKLIKDWKDIVNQVGDNRCLLQSLKDSPYYKGFEDKVSIWEKKLAELDEYLQNLNQIQRKWVYLEPIFGRGALPREEARFNRVDEDFRSIMSDIKRDNRVTMLTSRVGIRNSLITILDQLQRCQKSLNEFLEEKRSAFPRFYFIGDDDLLEILGQSTNPTVIQSHLKKLFAGVNSVDFDNDFKNIVA</sequence>
<dbReference type="Proteomes" id="UP001162483">
    <property type="component" value="Unassembled WGS sequence"/>
</dbReference>
<gene>
    <name evidence="2" type="ORF">SPARVUS_LOCUS11565016</name>
</gene>
<dbReference type="Gene3D" id="3.20.180.20">
    <property type="entry name" value="Dynein heavy chain, N-terminal domain 2"/>
    <property type="match status" value="1"/>
</dbReference>
<dbReference type="InterPro" id="IPR026983">
    <property type="entry name" value="DHC"/>
</dbReference>
<name>A0ABN9FD41_9NEOB</name>
<keyword evidence="3" id="KW-1185">Reference proteome</keyword>
<organism evidence="2 3">
    <name type="scientific">Staurois parvus</name>
    <dbReference type="NCBI Taxonomy" id="386267"/>
    <lineage>
        <taxon>Eukaryota</taxon>
        <taxon>Metazoa</taxon>
        <taxon>Chordata</taxon>
        <taxon>Craniata</taxon>
        <taxon>Vertebrata</taxon>
        <taxon>Euteleostomi</taxon>
        <taxon>Amphibia</taxon>
        <taxon>Batrachia</taxon>
        <taxon>Anura</taxon>
        <taxon>Neobatrachia</taxon>
        <taxon>Ranoidea</taxon>
        <taxon>Ranidae</taxon>
        <taxon>Staurois</taxon>
    </lineage>
</organism>
<dbReference type="PANTHER" id="PTHR46532:SF15">
    <property type="entry name" value="CYTOPLASMIC DYNEIN 2 HEAVY CHAIN 1"/>
    <property type="match status" value="1"/>
</dbReference>
<dbReference type="PANTHER" id="PTHR46532">
    <property type="entry name" value="MALE FERTILITY FACTOR KL5"/>
    <property type="match status" value="1"/>
</dbReference>